<dbReference type="Gene3D" id="3.60.15.10">
    <property type="entry name" value="Ribonuclease Z/Hydroxyacylglutathione hydrolase-like"/>
    <property type="match status" value="1"/>
</dbReference>
<dbReference type="SUPFAM" id="SSF56281">
    <property type="entry name" value="Metallo-hydrolase/oxidoreductase"/>
    <property type="match status" value="1"/>
</dbReference>
<feature type="domain" description="Metallo-beta-lactamase" evidence="6">
    <location>
        <begin position="37"/>
        <end position="273"/>
    </location>
</feature>
<dbReference type="EMBL" id="KN846989">
    <property type="protein sequence ID" value="KIW92083.1"/>
    <property type="molecule type" value="Genomic_DNA"/>
</dbReference>
<evidence type="ECO:0000256" key="1">
    <source>
        <dbReference type="ARBA" id="ARBA00001947"/>
    </source>
</evidence>
<dbReference type="OrthoDB" id="10250730at2759"/>
<dbReference type="VEuPathDB" id="FungiDB:Z519_07067"/>
<dbReference type="SMART" id="SM00849">
    <property type="entry name" value="Lactamase_B"/>
    <property type="match status" value="1"/>
</dbReference>
<dbReference type="CDD" id="cd07730">
    <property type="entry name" value="metallo-hydrolase-like_MBL-fold"/>
    <property type="match status" value="1"/>
</dbReference>
<keyword evidence="4" id="KW-0378">Hydrolase</keyword>
<dbReference type="InterPro" id="IPR051013">
    <property type="entry name" value="MBL_superfamily_lactonases"/>
</dbReference>
<organism evidence="7 8">
    <name type="scientific">Cladophialophora bantiana (strain ATCC 10958 / CBS 173.52 / CDC B-1940 / NIH 8579)</name>
    <name type="common">Xylohypha bantiana</name>
    <dbReference type="NCBI Taxonomy" id="1442370"/>
    <lineage>
        <taxon>Eukaryota</taxon>
        <taxon>Fungi</taxon>
        <taxon>Dikarya</taxon>
        <taxon>Ascomycota</taxon>
        <taxon>Pezizomycotina</taxon>
        <taxon>Eurotiomycetes</taxon>
        <taxon>Chaetothyriomycetidae</taxon>
        <taxon>Chaetothyriales</taxon>
        <taxon>Herpotrichiellaceae</taxon>
        <taxon>Cladophialophora</taxon>
    </lineage>
</organism>
<protein>
    <recommendedName>
        <fullName evidence="6">Metallo-beta-lactamase domain-containing protein</fullName>
    </recommendedName>
</protein>
<evidence type="ECO:0000313" key="7">
    <source>
        <dbReference type="EMBL" id="KIW92083.1"/>
    </source>
</evidence>
<dbReference type="AlphaFoldDB" id="A0A0D2HFQ3"/>
<dbReference type="PANTHER" id="PTHR42978">
    <property type="entry name" value="QUORUM-QUENCHING LACTONASE YTNP-RELATED-RELATED"/>
    <property type="match status" value="1"/>
</dbReference>
<dbReference type="InterPro" id="IPR001279">
    <property type="entry name" value="Metallo-B-lactamas"/>
</dbReference>
<accession>A0A0D2HFQ3</accession>
<dbReference type="InterPro" id="IPR036866">
    <property type="entry name" value="RibonucZ/Hydroxyglut_hydro"/>
</dbReference>
<dbReference type="HOGENOM" id="CLU_030571_1_0_1"/>
<dbReference type="GO" id="GO:0046872">
    <property type="term" value="F:metal ion binding"/>
    <property type="evidence" value="ECO:0007669"/>
    <property type="project" value="UniProtKB-KW"/>
</dbReference>
<keyword evidence="8" id="KW-1185">Reference proteome</keyword>
<dbReference type="GeneID" id="27699995"/>
<evidence type="ECO:0000256" key="3">
    <source>
        <dbReference type="ARBA" id="ARBA00022723"/>
    </source>
</evidence>
<proteinExistence type="inferred from homology"/>
<comment type="similarity">
    <text evidence="2">Belongs to the metallo-beta-lactamase superfamily.</text>
</comment>
<evidence type="ECO:0000256" key="4">
    <source>
        <dbReference type="ARBA" id="ARBA00022801"/>
    </source>
</evidence>
<dbReference type="RefSeq" id="XP_016618752.1">
    <property type="nucleotide sequence ID" value="XM_016764802.1"/>
</dbReference>
<dbReference type="PANTHER" id="PTHR42978:SF2">
    <property type="entry name" value="102 KBASES UNSTABLE REGION: FROM 1 TO 119443"/>
    <property type="match status" value="1"/>
</dbReference>
<evidence type="ECO:0000256" key="5">
    <source>
        <dbReference type="ARBA" id="ARBA00022833"/>
    </source>
</evidence>
<dbReference type="Pfam" id="PF00753">
    <property type="entry name" value="Lactamase_B"/>
    <property type="match status" value="1"/>
</dbReference>
<evidence type="ECO:0000256" key="2">
    <source>
        <dbReference type="ARBA" id="ARBA00007749"/>
    </source>
</evidence>
<evidence type="ECO:0000313" key="8">
    <source>
        <dbReference type="Proteomes" id="UP000053789"/>
    </source>
</evidence>
<evidence type="ECO:0000259" key="6">
    <source>
        <dbReference type="SMART" id="SM00849"/>
    </source>
</evidence>
<keyword evidence="5" id="KW-0862">Zinc</keyword>
<dbReference type="Proteomes" id="UP000053789">
    <property type="component" value="Unassembled WGS sequence"/>
</dbReference>
<sequence length="315" mass="35272">MAAPQTVEVYVLPTGYLWLPDRWIFADGDSKVRHLSPDYSFLIRHSSGQNVLFDLGMRRDLENNPRVIREDYSAIEPFVPKDAHDLLSGGPVKPELIDMVVLSHMHFDHTGDVWRFPRSKIIVGPGTRDCIHPGYPASDASPFDGSVLAHQGFTELERSQYSRLTEGSVPSSFSFEEGVDIFGDGSFFVLDAPGHMPGHQMALARTGEDEWVAMGGDCCHHRDLLEHPSRDISIDVGPNGQPGFHKDPIRARETIHKTRSLHSNSSVFVVLAHDAQIDGIVPVYPEKLNGWRQQGLKTAVRKQTLTLEEVKTRYK</sequence>
<gene>
    <name evidence="7" type="ORF">Z519_07067</name>
</gene>
<comment type="cofactor">
    <cofactor evidence="1">
        <name>Zn(2+)</name>
        <dbReference type="ChEBI" id="CHEBI:29105"/>
    </cofactor>
</comment>
<name>A0A0D2HFQ3_CLAB1</name>
<reference evidence="7" key="1">
    <citation type="submission" date="2015-01" db="EMBL/GenBank/DDBJ databases">
        <title>The Genome Sequence of Cladophialophora bantiana CBS 173.52.</title>
        <authorList>
            <consortium name="The Broad Institute Genomics Platform"/>
            <person name="Cuomo C."/>
            <person name="de Hoog S."/>
            <person name="Gorbushina A."/>
            <person name="Stielow B."/>
            <person name="Teixiera M."/>
            <person name="Abouelleil A."/>
            <person name="Chapman S.B."/>
            <person name="Priest M."/>
            <person name="Young S.K."/>
            <person name="Wortman J."/>
            <person name="Nusbaum C."/>
            <person name="Birren B."/>
        </authorList>
    </citation>
    <scope>NUCLEOTIDE SEQUENCE [LARGE SCALE GENOMIC DNA]</scope>
    <source>
        <strain evidence="7">CBS 173.52</strain>
    </source>
</reference>
<keyword evidence="3" id="KW-0479">Metal-binding</keyword>
<dbReference type="GO" id="GO:0016787">
    <property type="term" value="F:hydrolase activity"/>
    <property type="evidence" value="ECO:0007669"/>
    <property type="project" value="UniProtKB-KW"/>
</dbReference>